<dbReference type="EMBL" id="MPUH01001201">
    <property type="protein sequence ID" value="OMJ69420.1"/>
    <property type="molecule type" value="Genomic_DNA"/>
</dbReference>
<keyword evidence="1" id="KW-1133">Transmembrane helix</keyword>
<feature type="transmembrane region" description="Helical" evidence="1">
    <location>
        <begin position="123"/>
        <end position="146"/>
    </location>
</feature>
<name>A0A1R2AYH2_9CILI</name>
<feature type="transmembrane region" description="Helical" evidence="1">
    <location>
        <begin position="199"/>
        <end position="219"/>
    </location>
</feature>
<sequence length="409" mass="48255">MLIFWVLVSIIGGIYMLADILVIIKRKNLHITRRSPWLLHISLWGNFLEVLSISSLVDFIIPTPDVNALWTKFRDCGVILGHCAFFIPYILRAYRISIVFNLDKDWNKSGDIFERKIHRTRQVWLIKLFALIMIIPLVLCVLILSYDPIRYFMPLTGENNDVDEQLATAIYVFICFIEQILLIFLTYHLRSIEDQYNMINELIWICAIWSISPIFSTFITIDRKAWYSACLLRNLLIFIRSYLVLLIFSFRPVTFSASLTVDMLNSLEIILENEKTLEFFEKFLRNQTDAHKKNSGYSLLCFYKEIECRIHSQNDLNLSYMEVEMTSCSMLNTLGKIDEHTTPENLQKSKSLVLKTLNEKYYKHFLKSDECLQLRKMIHKEEIIAFRVTKTSFLPIMPNKNKFDEIYIQ</sequence>
<protein>
    <recommendedName>
        <fullName evidence="4">RGS domain-containing protein</fullName>
    </recommendedName>
</protein>
<keyword evidence="1" id="KW-0472">Membrane</keyword>
<comment type="caution">
    <text evidence="2">The sequence shown here is derived from an EMBL/GenBank/DDBJ whole genome shotgun (WGS) entry which is preliminary data.</text>
</comment>
<evidence type="ECO:0000313" key="3">
    <source>
        <dbReference type="Proteomes" id="UP000187209"/>
    </source>
</evidence>
<keyword evidence="3" id="KW-1185">Reference proteome</keyword>
<dbReference type="InterPro" id="IPR036305">
    <property type="entry name" value="RGS_sf"/>
</dbReference>
<evidence type="ECO:0008006" key="4">
    <source>
        <dbReference type="Google" id="ProtNLM"/>
    </source>
</evidence>
<gene>
    <name evidence="2" type="ORF">SteCoe_32872</name>
</gene>
<reference evidence="2 3" key="1">
    <citation type="submission" date="2016-11" db="EMBL/GenBank/DDBJ databases">
        <title>The macronuclear genome of Stentor coeruleus: a giant cell with tiny introns.</title>
        <authorList>
            <person name="Slabodnick M."/>
            <person name="Ruby J.G."/>
            <person name="Reiff S.B."/>
            <person name="Swart E.C."/>
            <person name="Gosai S."/>
            <person name="Prabakaran S."/>
            <person name="Witkowska E."/>
            <person name="Larue G.E."/>
            <person name="Fisher S."/>
            <person name="Freeman R.M."/>
            <person name="Gunawardena J."/>
            <person name="Chu W."/>
            <person name="Stover N.A."/>
            <person name="Gregory B.D."/>
            <person name="Nowacki M."/>
            <person name="Derisi J."/>
            <person name="Roy S.W."/>
            <person name="Marshall W.F."/>
            <person name="Sood P."/>
        </authorList>
    </citation>
    <scope>NUCLEOTIDE SEQUENCE [LARGE SCALE GENOMIC DNA]</scope>
    <source>
        <strain evidence="2">WM001</strain>
    </source>
</reference>
<organism evidence="2 3">
    <name type="scientific">Stentor coeruleus</name>
    <dbReference type="NCBI Taxonomy" id="5963"/>
    <lineage>
        <taxon>Eukaryota</taxon>
        <taxon>Sar</taxon>
        <taxon>Alveolata</taxon>
        <taxon>Ciliophora</taxon>
        <taxon>Postciliodesmatophora</taxon>
        <taxon>Heterotrichea</taxon>
        <taxon>Heterotrichida</taxon>
        <taxon>Stentoridae</taxon>
        <taxon>Stentor</taxon>
    </lineage>
</organism>
<accession>A0A1R2AYH2</accession>
<dbReference type="SUPFAM" id="SSF48097">
    <property type="entry name" value="Regulator of G-protein signaling, RGS"/>
    <property type="match status" value="1"/>
</dbReference>
<dbReference type="OrthoDB" id="320835at2759"/>
<proteinExistence type="predicted"/>
<keyword evidence="1" id="KW-0812">Transmembrane</keyword>
<evidence type="ECO:0000313" key="2">
    <source>
        <dbReference type="EMBL" id="OMJ69420.1"/>
    </source>
</evidence>
<dbReference type="AlphaFoldDB" id="A0A1R2AYH2"/>
<feature type="transmembrane region" description="Helical" evidence="1">
    <location>
        <begin position="166"/>
        <end position="187"/>
    </location>
</feature>
<evidence type="ECO:0000256" key="1">
    <source>
        <dbReference type="SAM" id="Phobius"/>
    </source>
</evidence>
<dbReference type="Proteomes" id="UP000187209">
    <property type="component" value="Unassembled WGS sequence"/>
</dbReference>
<feature type="transmembrane region" description="Helical" evidence="1">
    <location>
        <begin position="225"/>
        <end position="248"/>
    </location>
</feature>
<feature type="transmembrane region" description="Helical" evidence="1">
    <location>
        <begin position="6"/>
        <end position="24"/>
    </location>
</feature>